<evidence type="ECO:0000313" key="4">
    <source>
        <dbReference type="EMBL" id="MFD1481176.1"/>
    </source>
</evidence>
<keyword evidence="3" id="KW-0456">Lyase</keyword>
<evidence type="ECO:0000256" key="3">
    <source>
        <dbReference type="ARBA" id="ARBA00023239"/>
    </source>
</evidence>
<comment type="similarity">
    <text evidence="1">Belongs to the enoyl-CoA hydratase/isomerase family.</text>
</comment>
<dbReference type="CDD" id="cd06558">
    <property type="entry name" value="crotonase-like"/>
    <property type="match status" value="1"/>
</dbReference>
<dbReference type="InterPro" id="IPR014748">
    <property type="entry name" value="Enoyl-CoA_hydra_C"/>
</dbReference>
<evidence type="ECO:0000256" key="2">
    <source>
        <dbReference type="ARBA" id="ARBA00023098"/>
    </source>
</evidence>
<dbReference type="EMBL" id="JBHTOQ010000018">
    <property type="protein sequence ID" value="MFD1481176.1"/>
    <property type="molecule type" value="Genomic_DNA"/>
</dbReference>
<dbReference type="Gene3D" id="1.10.12.10">
    <property type="entry name" value="Lyase 2-enoyl-coa Hydratase, Chain A, domain 2"/>
    <property type="match status" value="1"/>
</dbReference>
<protein>
    <submittedName>
        <fullName evidence="4">Enoyl-CoA hydratase-related protein</fullName>
    </submittedName>
</protein>
<dbReference type="Proteomes" id="UP001597302">
    <property type="component" value="Unassembled WGS sequence"/>
</dbReference>
<evidence type="ECO:0000313" key="5">
    <source>
        <dbReference type="Proteomes" id="UP001597302"/>
    </source>
</evidence>
<reference evidence="5" key="1">
    <citation type="journal article" date="2019" name="Int. J. Syst. Evol. Microbiol.">
        <title>The Global Catalogue of Microorganisms (GCM) 10K type strain sequencing project: providing services to taxonomists for standard genome sequencing and annotation.</title>
        <authorList>
            <consortium name="The Broad Institute Genomics Platform"/>
            <consortium name="The Broad Institute Genome Sequencing Center for Infectious Disease"/>
            <person name="Wu L."/>
            <person name="Ma J."/>
        </authorList>
    </citation>
    <scope>NUCLEOTIDE SEQUENCE [LARGE SCALE GENOMIC DNA]</scope>
    <source>
        <strain evidence="5">CCM 8875</strain>
    </source>
</reference>
<dbReference type="PANTHER" id="PTHR11941:SF169">
    <property type="entry name" value="(7AS)-7A-METHYL-1,5-DIOXO-2,3,5,6,7,7A-HEXAHYDRO-1H-INDENE-CARBOXYL-COA HYDROLASE"/>
    <property type="match status" value="1"/>
</dbReference>
<evidence type="ECO:0000256" key="1">
    <source>
        <dbReference type="ARBA" id="ARBA00005254"/>
    </source>
</evidence>
<accession>A0ABW4DY06</accession>
<dbReference type="SUPFAM" id="SSF52096">
    <property type="entry name" value="ClpP/crotonase"/>
    <property type="match status" value="1"/>
</dbReference>
<keyword evidence="5" id="KW-1185">Reference proteome</keyword>
<dbReference type="InterPro" id="IPR001753">
    <property type="entry name" value="Enoyl-CoA_hydra/iso"/>
</dbReference>
<dbReference type="PANTHER" id="PTHR11941">
    <property type="entry name" value="ENOYL-COA HYDRATASE-RELATED"/>
    <property type="match status" value="1"/>
</dbReference>
<organism evidence="4 5">
    <name type="scientific">Paracoccus nototheniae</name>
    <dbReference type="NCBI Taxonomy" id="2489002"/>
    <lineage>
        <taxon>Bacteria</taxon>
        <taxon>Pseudomonadati</taxon>
        <taxon>Pseudomonadota</taxon>
        <taxon>Alphaproteobacteria</taxon>
        <taxon>Rhodobacterales</taxon>
        <taxon>Paracoccaceae</taxon>
        <taxon>Paracoccus</taxon>
    </lineage>
</organism>
<gene>
    <name evidence="4" type="ORF">ACFQ5P_07710</name>
</gene>
<keyword evidence="2" id="KW-0443">Lipid metabolism</keyword>
<sequence length="256" mass="26559">MSEVLLRQDHDGIAVLTLNRPGARNAMNGALTTALREAMDWVEDDARIRVAVLCGNGPAFCAGMDLRAFASGEAEAILNGPGGFGGLVRRHRTKPLIAAVGGPALAGGFELVLAADLVVAAPGARFGLPEPRIGLMAGAGGVFRLAVRVPPARAAEILMTGRAIDVDEADALGLISRRTGDGDPRDAALALADEIRRNAPLALTATLALMRAAATSSEPALWAENDRLFADVVASGDAQEGARAFADKRPPTWQGR</sequence>
<name>A0ABW4DY06_9RHOB</name>
<dbReference type="RefSeq" id="WP_131574281.1">
    <property type="nucleotide sequence ID" value="NZ_CBCSAJ010000002.1"/>
</dbReference>
<comment type="caution">
    <text evidence="4">The sequence shown here is derived from an EMBL/GenBank/DDBJ whole genome shotgun (WGS) entry which is preliminary data.</text>
</comment>
<dbReference type="Pfam" id="PF00378">
    <property type="entry name" value="ECH_1"/>
    <property type="match status" value="1"/>
</dbReference>
<dbReference type="Gene3D" id="3.90.226.10">
    <property type="entry name" value="2-enoyl-CoA Hydratase, Chain A, domain 1"/>
    <property type="match status" value="1"/>
</dbReference>
<proteinExistence type="inferred from homology"/>
<dbReference type="InterPro" id="IPR029045">
    <property type="entry name" value="ClpP/crotonase-like_dom_sf"/>
</dbReference>